<dbReference type="GO" id="GO:0016740">
    <property type="term" value="F:transferase activity"/>
    <property type="evidence" value="ECO:0007669"/>
    <property type="project" value="UniProtKB-KW"/>
</dbReference>
<dbReference type="RefSeq" id="WP_380931587.1">
    <property type="nucleotide sequence ID" value="NZ_JBHUGS010000005.1"/>
</dbReference>
<name>A0ABW4U0P8_9SPHN</name>
<comment type="similarity">
    <text evidence="1">Belongs to the P-Pant transferase superfamily. Gsp/Sfp/HetI/AcpT family.</text>
</comment>
<dbReference type="Proteomes" id="UP001597400">
    <property type="component" value="Unassembled WGS sequence"/>
</dbReference>
<dbReference type="InterPro" id="IPR050559">
    <property type="entry name" value="P-Pant_transferase_sf"/>
</dbReference>
<organism evidence="4 5">
    <name type="scientific">Sphingomonas arantia</name>
    <dbReference type="NCBI Taxonomy" id="1460676"/>
    <lineage>
        <taxon>Bacteria</taxon>
        <taxon>Pseudomonadati</taxon>
        <taxon>Pseudomonadota</taxon>
        <taxon>Alphaproteobacteria</taxon>
        <taxon>Sphingomonadales</taxon>
        <taxon>Sphingomonadaceae</taxon>
        <taxon>Sphingomonas</taxon>
    </lineage>
</organism>
<keyword evidence="5" id="KW-1185">Reference proteome</keyword>
<dbReference type="Gene3D" id="3.90.470.20">
    <property type="entry name" value="4'-phosphopantetheinyl transferase domain"/>
    <property type="match status" value="2"/>
</dbReference>
<gene>
    <name evidence="4" type="ORF">ACFSGX_17485</name>
</gene>
<proteinExistence type="inferred from homology"/>
<comment type="caution">
    <text evidence="4">The sequence shown here is derived from an EMBL/GenBank/DDBJ whole genome shotgun (WGS) entry which is preliminary data.</text>
</comment>
<dbReference type="PANTHER" id="PTHR12215:SF10">
    <property type="entry name" value="L-AMINOADIPATE-SEMIALDEHYDE DEHYDROGENASE-PHOSPHOPANTETHEINYL TRANSFERASE"/>
    <property type="match status" value="1"/>
</dbReference>
<evidence type="ECO:0000256" key="1">
    <source>
        <dbReference type="ARBA" id="ARBA00010990"/>
    </source>
</evidence>
<feature type="domain" description="4'-phosphopantetheinyl transferase" evidence="3">
    <location>
        <begin position="114"/>
        <end position="187"/>
    </location>
</feature>
<dbReference type="SUPFAM" id="SSF56214">
    <property type="entry name" value="4'-phosphopantetheinyl transferase"/>
    <property type="match status" value="2"/>
</dbReference>
<accession>A0ABW4U0P8</accession>
<evidence type="ECO:0000313" key="5">
    <source>
        <dbReference type="Proteomes" id="UP001597400"/>
    </source>
</evidence>
<keyword evidence="2 4" id="KW-0808">Transferase</keyword>
<evidence type="ECO:0000256" key="2">
    <source>
        <dbReference type="ARBA" id="ARBA00022679"/>
    </source>
</evidence>
<dbReference type="PANTHER" id="PTHR12215">
    <property type="entry name" value="PHOSPHOPANTETHEINE TRANSFERASE"/>
    <property type="match status" value="1"/>
</dbReference>
<protein>
    <submittedName>
        <fullName evidence="4">4'-phosphopantetheinyl transferase family protein</fullName>
    </submittedName>
</protein>
<dbReference type="InterPro" id="IPR008278">
    <property type="entry name" value="4-PPantetheinyl_Trfase_dom"/>
</dbReference>
<evidence type="ECO:0000259" key="3">
    <source>
        <dbReference type="Pfam" id="PF01648"/>
    </source>
</evidence>
<evidence type="ECO:0000313" key="4">
    <source>
        <dbReference type="EMBL" id="MFD1952574.1"/>
    </source>
</evidence>
<dbReference type="Pfam" id="PF01648">
    <property type="entry name" value="ACPS"/>
    <property type="match status" value="1"/>
</dbReference>
<reference evidence="5" key="1">
    <citation type="journal article" date="2019" name="Int. J. Syst. Evol. Microbiol.">
        <title>The Global Catalogue of Microorganisms (GCM) 10K type strain sequencing project: providing services to taxonomists for standard genome sequencing and annotation.</title>
        <authorList>
            <consortium name="The Broad Institute Genomics Platform"/>
            <consortium name="The Broad Institute Genome Sequencing Center for Infectious Disease"/>
            <person name="Wu L."/>
            <person name="Ma J."/>
        </authorList>
    </citation>
    <scope>NUCLEOTIDE SEQUENCE [LARGE SCALE GENOMIC DNA]</scope>
    <source>
        <strain evidence="5">CGMCC 1.12702</strain>
    </source>
</reference>
<dbReference type="EMBL" id="JBHUGS010000005">
    <property type="protein sequence ID" value="MFD1952574.1"/>
    <property type="molecule type" value="Genomic_DNA"/>
</dbReference>
<sequence length="218" mass="23958">MTDACTAIGGVPGPLSLWLVDLTVEPDRRLVVRLSDTERDRAARFLRSVPRQRYLAAHCALRQLVEQHCHVPAATQRYHRTHAGQWHCDGLSGWHLSLSYAGDVGLIGLGQHGAIGIDLETDRPIGNVAGLVRSYCSRPERIAFARLQRADRNAAFLRAWTRKEACAKALGRGLSIPLAELDCGIDGAHRALAYRDQRIDVGSFRPAAGLVAAWAQLR</sequence>
<dbReference type="InterPro" id="IPR037143">
    <property type="entry name" value="4-PPantetheinyl_Trfase_dom_sf"/>
</dbReference>